<keyword evidence="6" id="KW-0560">Oxidoreductase</keyword>
<evidence type="ECO:0000256" key="12">
    <source>
        <dbReference type="ARBA" id="ARBA00049091"/>
    </source>
</evidence>
<dbReference type="SUPFAM" id="SSF52833">
    <property type="entry name" value="Thioredoxin-like"/>
    <property type="match status" value="1"/>
</dbReference>
<dbReference type="PANTHER" id="PTHR42801:SF4">
    <property type="entry name" value="AHPC_TSA FAMILY PROTEIN"/>
    <property type="match status" value="1"/>
</dbReference>
<reference evidence="15 16" key="1">
    <citation type="submission" date="2018-03" db="EMBL/GenBank/DDBJ databases">
        <title>Aquarubrobacter algicola gen. nov., sp. nov., a novel actinobacterium isolated from shallow eutrophic lake during the end of cyanobacterial harmful algal blooms.</title>
        <authorList>
            <person name="Chun S.J."/>
        </authorList>
    </citation>
    <scope>NUCLEOTIDE SEQUENCE [LARGE SCALE GENOMIC DNA]</scope>
    <source>
        <strain evidence="15 16">Seoho-28</strain>
    </source>
</reference>
<evidence type="ECO:0000256" key="8">
    <source>
        <dbReference type="ARBA" id="ARBA00023284"/>
    </source>
</evidence>
<dbReference type="GO" id="GO:0034599">
    <property type="term" value="P:cellular response to oxidative stress"/>
    <property type="evidence" value="ECO:0007669"/>
    <property type="project" value="TreeGrafter"/>
</dbReference>
<evidence type="ECO:0000259" key="14">
    <source>
        <dbReference type="PROSITE" id="PS51352"/>
    </source>
</evidence>
<dbReference type="FunFam" id="3.40.30.10:FF:000007">
    <property type="entry name" value="Thioredoxin-dependent thiol peroxidase"/>
    <property type="match status" value="1"/>
</dbReference>
<dbReference type="InterPro" id="IPR036249">
    <property type="entry name" value="Thioredoxin-like_sf"/>
</dbReference>
<dbReference type="NCBIfam" id="NF006960">
    <property type="entry name" value="PRK09437.1"/>
    <property type="match status" value="1"/>
</dbReference>
<gene>
    <name evidence="15" type="ORF">C7Y72_02880</name>
</gene>
<evidence type="ECO:0000256" key="2">
    <source>
        <dbReference type="ARBA" id="ARBA00011245"/>
    </source>
</evidence>
<evidence type="ECO:0000313" key="15">
    <source>
        <dbReference type="EMBL" id="PTL58670.1"/>
    </source>
</evidence>
<keyword evidence="16" id="KW-1185">Reference proteome</keyword>
<feature type="active site" description="Cysteine sulfenic acid (-SOH) intermediate; for peroxidase activity" evidence="13">
    <location>
        <position position="44"/>
    </location>
</feature>
<keyword evidence="8" id="KW-0676">Redox-active center</keyword>
<comment type="catalytic activity">
    <reaction evidence="12">
        <text>a hydroperoxide + [thioredoxin]-dithiol = an alcohol + [thioredoxin]-disulfide + H2O</text>
        <dbReference type="Rhea" id="RHEA:62620"/>
        <dbReference type="Rhea" id="RHEA-COMP:10698"/>
        <dbReference type="Rhea" id="RHEA-COMP:10700"/>
        <dbReference type="ChEBI" id="CHEBI:15377"/>
        <dbReference type="ChEBI" id="CHEBI:29950"/>
        <dbReference type="ChEBI" id="CHEBI:30879"/>
        <dbReference type="ChEBI" id="CHEBI:35924"/>
        <dbReference type="ChEBI" id="CHEBI:50058"/>
        <dbReference type="EC" id="1.11.1.24"/>
    </reaction>
</comment>
<dbReference type="PANTHER" id="PTHR42801">
    <property type="entry name" value="THIOREDOXIN-DEPENDENT PEROXIDE REDUCTASE"/>
    <property type="match status" value="1"/>
</dbReference>
<dbReference type="CDD" id="cd03017">
    <property type="entry name" value="PRX_BCP"/>
    <property type="match status" value="1"/>
</dbReference>
<feature type="domain" description="Thioredoxin" evidence="14">
    <location>
        <begin position="2"/>
        <end position="152"/>
    </location>
</feature>
<keyword evidence="4 15" id="KW-0575">Peroxidase</keyword>
<name>A0A2T4UHF9_9ACTN</name>
<evidence type="ECO:0000313" key="16">
    <source>
        <dbReference type="Proteomes" id="UP000240739"/>
    </source>
</evidence>
<dbReference type="InterPro" id="IPR024706">
    <property type="entry name" value="Peroxiredoxin_AhpC-typ"/>
</dbReference>
<dbReference type="PIRSF" id="PIRSF000239">
    <property type="entry name" value="AHPC"/>
    <property type="match status" value="1"/>
</dbReference>
<sequence length="158" mass="17042">MLEAGTPAPAFTLPDQDGDAVALADHAGKTVVLYFYPKADTPGCTTQACGVRDASAAYADRDVVVIGVSPDPVAKVKKFHDKQSLNFTLLADEDHAVCEQFGVWVEKSMYGKTFWGSSRTTFIIDETGVIRKVIPKVKPAEHDEQVLAALRDMDQAGA</sequence>
<evidence type="ECO:0000256" key="11">
    <source>
        <dbReference type="ARBA" id="ARBA00041373"/>
    </source>
</evidence>
<evidence type="ECO:0000256" key="1">
    <source>
        <dbReference type="ARBA" id="ARBA00003330"/>
    </source>
</evidence>
<organism evidence="15 16">
    <name type="scientific">Paraconexibacter algicola</name>
    <dbReference type="NCBI Taxonomy" id="2133960"/>
    <lineage>
        <taxon>Bacteria</taxon>
        <taxon>Bacillati</taxon>
        <taxon>Actinomycetota</taxon>
        <taxon>Thermoleophilia</taxon>
        <taxon>Solirubrobacterales</taxon>
        <taxon>Paraconexibacteraceae</taxon>
        <taxon>Paraconexibacter</taxon>
    </lineage>
</organism>
<dbReference type="GO" id="GO:0045454">
    <property type="term" value="P:cell redox homeostasis"/>
    <property type="evidence" value="ECO:0007669"/>
    <property type="project" value="TreeGrafter"/>
</dbReference>
<evidence type="ECO:0000256" key="7">
    <source>
        <dbReference type="ARBA" id="ARBA00023157"/>
    </source>
</evidence>
<dbReference type="InterPro" id="IPR000866">
    <property type="entry name" value="AhpC/TSA"/>
</dbReference>
<keyword evidence="5" id="KW-0049">Antioxidant</keyword>
<evidence type="ECO:0000256" key="9">
    <source>
        <dbReference type="ARBA" id="ARBA00032824"/>
    </source>
</evidence>
<comment type="subunit">
    <text evidence="2">Monomer.</text>
</comment>
<evidence type="ECO:0000256" key="10">
    <source>
        <dbReference type="ARBA" id="ARBA00038489"/>
    </source>
</evidence>
<proteinExistence type="inferred from homology"/>
<dbReference type="Pfam" id="PF00578">
    <property type="entry name" value="AhpC-TSA"/>
    <property type="match status" value="1"/>
</dbReference>
<dbReference type="RefSeq" id="WP_107567107.1">
    <property type="nucleotide sequence ID" value="NZ_PYYB01000001.1"/>
</dbReference>
<comment type="caution">
    <text evidence="15">The sequence shown here is derived from an EMBL/GenBank/DDBJ whole genome shotgun (WGS) entry which is preliminary data.</text>
</comment>
<dbReference type="EC" id="1.11.1.24" evidence="3"/>
<dbReference type="OrthoDB" id="9812811at2"/>
<dbReference type="Proteomes" id="UP000240739">
    <property type="component" value="Unassembled WGS sequence"/>
</dbReference>
<accession>A0A2T4UHF9</accession>
<dbReference type="InterPro" id="IPR013766">
    <property type="entry name" value="Thioredoxin_domain"/>
</dbReference>
<evidence type="ECO:0000256" key="4">
    <source>
        <dbReference type="ARBA" id="ARBA00022559"/>
    </source>
</evidence>
<comment type="similarity">
    <text evidence="10">Belongs to the peroxiredoxin family. BCP/PrxQ subfamily.</text>
</comment>
<keyword evidence="7" id="KW-1015">Disulfide bond</keyword>
<evidence type="ECO:0000256" key="5">
    <source>
        <dbReference type="ARBA" id="ARBA00022862"/>
    </source>
</evidence>
<dbReference type="GO" id="GO:0008379">
    <property type="term" value="F:thioredoxin peroxidase activity"/>
    <property type="evidence" value="ECO:0007669"/>
    <property type="project" value="TreeGrafter"/>
</dbReference>
<dbReference type="PROSITE" id="PS51352">
    <property type="entry name" value="THIOREDOXIN_2"/>
    <property type="match status" value="1"/>
</dbReference>
<dbReference type="EMBL" id="PYYB01000001">
    <property type="protein sequence ID" value="PTL58670.1"/>
    <property type="molecule type" value="Genomic_DNA"/>
</dbReference>
<evidence type="ECO:0000256" key="3">
    <source>
        <dbReference type="ARBA" id="ARBA00013017"/>
    </source>
</evidence>
<comment type="function">
    <text evidence="1">Thiol-specific peroxidase that catalyzes the reduction of hydrogen peroxide and organic hydroperoxides to water and alcohols, respectively. Plays a role in cell protection against oxidative stress by detoxifying peroxides and as sensor of hydrogen peroxide-mediated signaling events.</text>
</comment>
<dbReference type="InterPro" id="IPR050924">
    <property type="entry name" value="Peroxiredoxin_BCP/PrxQ"/>
</dbReference>
<dbReference type="AlphaFoldDB" id="A0A2T4UHF9"/>
<dbReference type="Gene3D" id="3.40.30.10">
    <property type="entry name" value="Glutaredoxin"/>
    <property type="match status" value="1"/>
</dbReference>
<evidence type="ECO:0000256" key="6">
    <source>
        <dbReference type="ARBA" id="ARBA00023002"/>
    </source>
</evidence>
<evidence type="ECO:0000256" key="13">
    <source>
        <dbReference type="PIRSR" id="PIRSR000239-1"/>
    </source>
</evidence>
<dbReference type="GO" id="GO:0005737">
    <property type="term" value="C:cytoplasm"/>
    <property type="evidence" value="ECO:0007669"/>
    <property type="project" value="TreeGrafter"/>
</dbReference>
<protein>
    <recommendedName>
        <fullName evidence="3">thioredoxin-dependent peroxiredoxin</fullName>
        <ecNumber evidence="3">1.11.1.24</ecNumber>
    </recommendedName>
    <alternativeName>
        <fullName evidence="11">Bacterioferritin comigratory protein</fullName>
    </alternativeName>
    <alternativeName>
        <fullName evidence="9">Thioredoxin peroxidase</fullName>
    </alternativeName>
</protein>